<dbReference type="PANTHER" id="PTHR14592">
    <property type="entry name" value="UNCHARACTERIZED FAM3"/>
    <property type="match status" value="1"/>
</dbReference>
<organism evidence="10 11">
    <name type="scientific">Triplophysa rosa</name>
    <name type="common">Cave loach</name>
    <dbReference type="NCBI Taxonomy" id="992332"/>
    <lineage>
        <taxon>Eukaryota</taxon>
        <taxon>Metazoa</taxon>
        <taxon>Chordata</taxon>
        <taxon>Craniata</taxon>
        <taxon>Vertebrata</taxon>
        <taxon>Euteleostomi</taxon>
        <taxon>Actinopterygii</taxon>
        <taxon>Neopterygii</taxon>
        <taxon>Teleostei</taxon>
        <taxon>Ostariophysi</taxon>
        <taxon>Cypriniformes</taxon>
        <taxon>Nemacheilidae</taxon>
        <taxon>Triplophysa</taxon>
    </lineage>
</organism>
<dbReference type="InterPro" id="IPR039220">
    <property type="entry name" value="FAM3"/>
</dbReference>
<gene>
    <name evidence="10" type="ORF">IRJ41_022261</name>
</gene>
<keyword evidence="4" id="KW-0732">Signal</keyword>
<dbReference type="AlphaFoldDB" id="A0A9W7X0P9"/>
<evidence type="ECO:0000313" key="10">
    <source>
        <dbReference type="EMBL" id="KAI7811987.1"/>
    </source>
</evidence>
<comment type="caution">
    <text evidence="10">The sequence shown here is derived from an EMBL/GenBank/DDBJ whole genome shotgun (WGS) entry which is preliminary data.</text>
</comment>
<evidence type="ECO:0000256" key="3">
    <source>
        <dbReference type="ARBA" id="ARBA00022525"/>
    </source>
</evidence>
<dbReference type="Pfam" id="PF15711">
    <property type="entry name" value="ILEI"/>
    <property type="match status" value="1"/>
</dbReference>
<comment type="similarity">
    <text evidence="2">Belongs to the FAM3 family.</text>
</comment>
<dbReference type="PROSITE" id="PS52031">
    <property type="entry name" value="GG_LECTIN"/>
    <property type="match status" value="1"/>
</dbReference>
<keyword evidence="8" id="KW-0812">Transmembrane</keyword>
<keyword evidence="8" id="KW-0472">Membrane</keyword>
<dbReference type="InterPro" id="IPR039475">
    <property type="entry name" value="ILEI_FAM3C"/>
</dbReference>
<evidence type="ECO:0000256" key="7">
    <source>
        <dbReference type="PROSITE-ProRule" id="PRU01375"/>
    </source>
</evidence>
<proteinExistence type="inferred from homology"/>
<keyword evidence="5 7" id="KW-0430">Lectin</keyword>
<feature type="transmembrane region" description="Helical" evidence="8">
    <location>
        <begin position="12"/>
        <end position="29"/>
    </location>
</feature>
<feature type="domain" description="ILEI/PANDER" evidence="9">
    <location>
        <begin position="111"/>
        <end position="196"/>
    </location>
</feature>
<reference evidence="10" key="1">
    <citation type="submission" date="2021-02" db="EMBL/GenBank/DDBJ databases">
        <title>Comparative genomics reveals that relaxation of natural selection precedes convergent phenotypic evolution of cavefish.</title>
        <authorList>
            <person name="Peng Z."/>
        </authorList>
    </citation>
    <scope>NUCLEOTIDE SEQUENCE</scope>
    <source>
        <tissue evidence="10">Muscle</tissue>
    </source>
</reference>
<name>A0A9W7X0P9_TRIRA</name>
<evidence type="ECO:0000256" key="1">
    <source>
        <dbReference type="ARBA" id="ARBA00004613"/>
    </source>
</evidence>
<keyword evidence="3" id="KW-0964">Secreted</keyword>
<dbReference type="InterPro" id="IPR039477">
    <property type="entry name" value="ILEI/PANDER_dom"/>
</dbReference>
<dbReference type="GO" id="GO:0005576">
    <property type="term" value="C:extracellular region"/>
    <property type="evidence" value="ECO:0007669"/>
    <property type="project" value="UniProtKB-SubCell"/>
</dbReference>
<evidence type="ECO:0000256" key="2">
    <source>
        <dbReference type="ARBA" id="ARBA00010905"/>
    </source>
</evidence>
<protein>
    <recommendedName>
        <fullName evidence="9">ILEI/PANDER domain-containing protein</fullName>
    </recommendedName>
</protein>
<evidence type="ECO:0000256" key="5">
    <source>
        <dbReference type="ARBA" id="ARBA00022734"/>
    </source>
</evidence>
<evidence type="ECO:0000256" key="8">
    <source>
        <dbReference type="SAM" id="Phobius"/>
    </source>
</evidence>
<keyword evidence="11" id="KW-1185">Reference proteome</keyword>
<dbReference type="Proteomes" id="UP001059041">
    <property type="component" value="Linkage Group LG3"/>
</dbReference>
<dbReference type="OrthoDB" id="440755at2759"/>
<dbReference type="EMBL" id="JAFHDT010000003">
    <property type="protein sequence ID" value="KAI7811987.1"/>
    <property type="molecule type" value="Genomic_DNA"/>
</dbReference>
<evidence type="ECO:0000256" key="4">
    <source>
        <dbReference type="ARBA" id="ARBA00022729"/>
    </source>
</evidence>
<accession>A0A9W7X0P9</accession>
<evidence type="ECO:0000256" key="6">
    <source>
        <dbReference type="ARBA" id="ARBA00023157"/>
    </source>
</evidence>
<keyword evidence="6" id="KW-1015">Disulfide bond</keyword>
<keyword evidence="8" id="KW-1133">Transmembrane helix</keyword>
<evidence type="ECO:0000313" key="11">
    <source>
        <dbReference type="Proteomes" id="UP001059041"/>
    </source>
</evidence>
<evidence type="ECO:0000259" key="9">
    <source>
        <dbReference type="Pfam" id="PF15711"/>
    </source>
</evidence>
<dbReference type="CDD" id="cd13940">
    <property type="entry name" value="ILEI_FAM3C"/>
    <property type="match status" value="1"/>
</dbReference>
<sequence>MIHFRRDKLRFILAVGFLIISISLVLRLLDNPELQLGDIMERSMGGENSVKLKPDHHNDGPSAVKCGLAAPCPKNDFAFKIASGAANVVGPQICFDGKIIIEKQASKNHPGITIVVIEEATGELIKTGSYNMWNGDVTELIHFVNSTESGSLVLMASYDDPATKLNEEARQLIAELGSAYISNLKFRDNWVFVGGKKTIVKASFEQHLKNERSTNKYEAWPEMIEMEGCIPRPD</sequence>
<dbReference type="GO" id="GO:0030246">
    <property type="term" value="F:carbohydrate binding"/>
    <property type="evidence" value="ECO:0007669"/>
    <property type="project" value="UniProtKB-UniRule"/>
</dbReference>
<comment type="subcellular location">
    <subcellularLocation>
        <location evidence="1">Secreted</location>
    </subcellularLocation>
</comment>